<evidence type="ECO:0000313" key="1">
    <source>
        <dbReference type="EMBL" id="KAJ9126699.1"/>
    </source>
</evidence>
<dbReference type="Proteomes" id="UP001234202">
    <property type="component" value="Unassembled WGS sequence"/>
</dbReference>
<dbReference type="EMBL" id="JASBWV010000004">
    <property type="protein sequence ID" value="KAJ9126699.1"/>
    <property type="molecule type" value="Genomic_DNA"/>
</dbReference>
<protein>
    <submittedName>
        <fullName evidence="1">Uncharacterized protein</fullName>
    </submittedName>
</protein>
<sequence>MFKKRTRTANPREKVDLTTPSTEGEGSTDQVEEQPTETLREILLLRKYSKQQAQSGIDVLKLNKGEEKKQKKKKKAEGEPAEEDAEEYGLQGAGKKAAADEEDEADPADEESKLRKLVRSNNFTQQTNALDVDKHMMAFIETELAKRRGEQVDDDGTQKGPIDPHDELYSIAERYRLEQKKVQEEDEGNVTTSLGMLTSIPEVDLGMDHRLKNIEETERAKRAMMEAKRTTYKPTRQEQEENYATARFYRPNHQVQSDADALEDARRDAMGLPPLQRQRRDRNQTATDDQVYERFKKRYVLVLHRSESEYEIDLGPNA</sequence>
<comment type="caution">
    <text evidence="1">The sequence shown here is derived from an EMBL/GenBank/DDBJ whole genome shotgun (WGS) entry which is preliminary data.</text>
</comment>
<evidence type="ECO:0000313" key="2">
    <source>
        <dbReference type="Proteomes" id="UP001234202"/>
    </source>
</evidence>
<name>A0ACC2XRP0_9TREE</name>
<proteinExistence type="predicted"/>
<organism evidence="1 2">
    <name type="scientific">Naganishia onofrii</name>
    <dbReference type="NCBI Taxonomy" id="1851511"/>
    <lineage>
        <taxon>Eukaryota</taxon>
        <taxon>Fungi</taxon>
        <taxon>Dikarya</taxon>
        <taxon>Basidiomycota</taxon>
        <taxon>Agaricomycotina</taxon>
        <taxon>Tremellomycetes</taxon>
        <taxon>Filobasidiales</taxon>
        <taxon>Filobasidiaceae</taxon>
        <taxon>Naganishia</taxon>
    </lineage>
</organism>
<keyword evidence="2" id="KW-1185">Reference proteome</keyword>
<gene>
    <name evidence="1" type="ORF">QFC24_001729</name>
</gene>
<accession>A0ACC2XRP0</accession>
<reference evidence="1" key="1">
    <citation type="submission" date="2023-04" db="EMBL/GenBank/DDBJ databases">
        <title>Draft Genome sequencing of Naganishia species isolated from polar environments using Oxford Nanopore Technology.</title>
        <authorList>
            <person name="Leo P."/>
            <person name="Venkateswaran K."/>
        </authorList>
    </citation>
    <scope>NUCLEOTIDE SEQUENCE</scope>
    <source>
        <strain evidence="1">DBVPG 5303</strain>
    </source>
</reference>